<organism evidence="13 14">
    <name type="scientific">Trichobilharzia regenti</name>
    <name type="common">Nasal bird schistosome</name>
    <dbReference type="NCBI Taxonomy" id="157069"/>
    <lineage>
        <taxon>Eukaryota</taxon>
        <taxon>Metazoa</taxon>
        <taxon>Spiralia</taxon>
        <taxon>Lophotrochozoa</taxon>
        <taxon>Platyhelminthes</taxon>
        <taxon>Trematoda</taxon>
        <taxon>Digenea</taxon>
        <taxon>Strigeidida</taxon>
        <taxon>Schistosomatoidea</taxon>
        <taxon>Schistosomatidae</taxon>
        <taxon>Trichobilharzia</taxon>
    </lineage>
</organism>
<feature type="region of interest" description="Disordered" evidence="10">
    <location>
        <begin position="1199"/>
        <end position="1233"/>
    </location>
</feature>
<dbReference type="PRINTS" id="PR00109">
    <property type="entry name" value="TYRKINASE"/>
</dbReference>
<keyword evidence="5" id="KW-0418">Kinase</keyword>
<evidence type="ECO:0000313" key="13">
    <source>
        <dbReference type="Proteomes" id="UP000050795"/>
    </source>
</evidence>
<evidence type="ECO:0000256" key="6">
    <source>
        <dbReference type="ARBA" id="ARBA00022840"/>
    </source>
</evidence>
<evidence type="ECO:0000256" key="2">
    <source>
        <dbReference type="ARBA" id="ARBA00022443"/>
    </source>
</evidence>
<feature type="region of interest" description="Disordered" evidence="10">
    <location>
        <begin position="758"/>
        <end position="778"/>
    </location>
</feature>
<dbReference type="PANTHER" id="PTHR24418">
    <property type="entry name" value="TYROSINE-PROTEIN KINASE"/>
    <property type="match status" value="1"/>
</dbReference>
<feature type="compositionally biased region" description="Polar residues" evidence="10">
    <location>
        <begin position="43"/>
        <end position="52"/>
    </location>
</feature>
<evidence type="ECO:0000256" key="10">
    <source>
        <dbReference type="SAM" id="MobiDB-lite"/>
    </source>
</evidence>
<dbReference type="Gene3D" id="1.10.510.10">
    <property type="entry name" value="Transferase(Phosphotransferase) domain 1"/>
    <property type="match status" value="1"/>
</dbReference>
<evidence type="ECO:0000256" key="1">
    <source>
        <dbReference type="ARBA" id="ARBA00011903"/>
    </source>
</evidence>
<dbReference type="InterPro" id="IPR011009">
    <property type="entry name" value="Kinase-like_dom_sf"/>
</dbReference>
<proteinExistence type="predicted"/>
<feature type="compositionally biased region" description="Low complexity" evidence="10">
    <location>
        <begin position="1591"/>
        <end position="1603"/>
    </location>
</feature>
<dbReference type="EC" id="2.7.10.2" evidence="1"/>
<feature type="compositionally biased region" description="Low complexity" evidence="10">
    <location>
        <begin position="1222"/>
        <end position="1233"/>
    </location>
</feature>
<keyword evidence="3" id="KW-0808">Transferase</keyword>
<feature type="domain" description="Protein kinase" evidence="11">
    <location>
        <begin position="264"/>
        <end position="531"/>
    </location>
</feature>
<dbReference type="InterPro" id="IPR049587">
    <property type="entry name" value="TNK-like_SAM"/>
</dbReference>
<feature type="compositionally biased region" description="Polar residues" evidence="10">
    <location>
        <begin position="840"/>
        <end position="854"/>
    </location>
</feature>
<feature type="region of interest" description="Disordered" evidence="10">
    <location>
        <begin position="1017"/>
        <end position="1036"/>
    </location>
</feature>
<feature type="region of interest" description="Disordered" evidence="10">
    <location>
        <begin position="962"/>
        <end position="995"/>
    </location>
</feature>
<keyword evidence="13" id="KW-1185">Reference proteome</keyword>
<evidence type="ECO:0000259" key="12">
    <source>
        <dbReference type="PROSITE" id="PS50108"/>
    </source>
</evidence>
<dbReference type="InterPro" id="IPR001245">
    <property type="entry name" value="Ser-Thr/Tyr_kinase_cat_dom"/>
</dbReference>
<reference evidence="14" key="2">
    <citation type="submission" date="2023-11" db="UniProtKB">
        <authorList>
            <consortium name="WormBaseParasite"/>
        </authorList>
    </citation>
    <scope>IDENTIFICATION</scope>
</reference>
<keyword evidence="7" id="KW-0829">Tyrosine-protein kinase</keyword>
<feature type="compositionally biased region" description="Polar residues" evidence="10">
    <location>
        <begin position="977"/>
        <end position="991"/>
    </location>
</feature>
<dbReference type="Gene3D" id="3.30.200.20">
    <property type="entry name" value="Phosphorylase Kinase, domain 1"/>
    <property type="match status" value="1"/>
</dbReference>
<keyword evidence="4 9" id="KW-0547">Nucleotide-binding</keyword>
<feature type="compositionally biased region" description="Basic and acidic residues" evidence="10">
    <location>
        <begin position="1553"/>
        <end position="1565"/>
    </location>
</feature>
<reference evidence="13" key="1">
    <citation type="submission" date="2022-06" db="EMBL/GenBank/DDBJ databases">
        <authorList>
            <person name="Berger JAMES D."/>
            <person name="Berger JAMES D."/>
        </authorList>
    </citation>
    <scope>NUCLEOTIDE SEQUENCE [LARGE SCALE GENOMIC DNA]</scope>
</reference>
<sequence>MLTASLAPTSNVPLIGENGHLRSRSTSQHFQGDRARSGCRQPGISTPSVDTLSDSLSLATTATEGTIGEVWERKQYPDMPLGCAIIKNQPPSFLNLPNRVEEQSSEKDLYEFLKDAELEHYYTVLTRHLKIRSVQQIKYVEDSDLAEMGFSRPEQRRLRKHFKRECPQTAMGKLRKRLARSTSGRCSSPRFKDTLDGLSSRNVNVLSISLDSTPTSEDGDSKRRTLLFTQGSKSEDLNKCLTDDLSSLTIDGGTNYRIIRSSELEIGSSLGEGEFGKVFQGVWHTDARRVVQVAIKIMDIKQIGDDTCDFLNEIATMHRLNHPDIVRLLGVCIEVNTIKIVTELAPLRSLLECLRETELRSSFSVPVLHKFSIQIARGMSYLEECGLVHRDLAARNILVFSKDSVKISDFGMSRALQLGKSYYQSNFNVNLKLPIAWCAPECIHDLLFTTASDMWAYGITLWEIFTYGFTPWAGLTGRQILEMIDAPKFGRLDQPETCPDPIYDAVMRACWAHEPKARPTFNQLLGMLPRLSPEVWITTSEYRPDSDPNMDTISTTEEFPYNPGFRPHGTRSLGRPLFIRANETVCVLGKRSSTTWKVVNLRTGLVGCIPSSILKPYTCEKDSSFRDQTSATNNNNNNNTSGNSNTLGLVAKTRLRMSRRASLTDLAIRKTVSRFSKLSVIIPSDGMNNNNNTSRSRGKITADQISLPQNDFRHIGHVGSDGRTFGELGLVGKIIDSKDDLSDTQSFYDLDVSEEKFKGDSKSSNKASTLQINPAYNNKNHPEVIKTIPLETESLSVKDLSSLQQQQHQAQVQPQNQGQKVKTLESPKKLFTTNKNYFTKSSQIGKGSHSNIQLQQQQQPEKEKPQTTDDNDETDKLFEDIKFDIISESNGFDLGSSLLDEVFKCFQMDKPTEKMMNNNETDENNKSELTSTIKEIAREHSSNPIQQLDSLNCLGNSYYGDEGGNNNNNSNNDVNETSGFSSTLSNNSTMVKSPVTPLKNIKSDLVETRRVVSKGYNAAKPLHTTTSSSPSSNSITRKILTNGSLTHHNNHHHHSVQATSNVNSNNKNDNTNNNAANIITPFISSPSDCINSLNYESADNELTNSIIHDSYMMNDVVDGEADGDGDVNHLKKLKSVQKTEHKSLWKRSSFGSLTRRSSSVSKTLQRNNFNGFNQSDHDENKRLVISRPVLLSRPNSITQTSLNKLPSNSSSSSIIGGLTEPSSLGSSTSRGSSLTVVSSSNGCSGGGGVGGCDSSNGGYASSVNNVQEELLAHSLNTDFDQGQQQQQQQPLSSASSCYYEISTNASLSPAPSLSSMTSVSGGLPHSLTSSIISTTTNTNNSSTTANTTYLLPNSSITSTAQGCLRALRSGDTVFRASTNISSGTLNSRRKISTLSRTSVTMMTDERFSNSRIQNLSPSATLVNLSAKNVCDTGVLSSSPPSSSSSSLLRNKSKLLFNRDIYQPSSQMSPSHSAFSAVTNPLQHKDLTRTHGSHLSSSSSSSISSPTTTSTTTTPFAYDSNGQYSQKNNNQTKSNHTTLSQPSAAPRSPLTTRTIKDGENSDNRSSMDLDCVVASFLGKDFADFLNKDINISDSSSSSSSSTSSKVQMSKTRTGLDVQTNLYRSPFKSSLSRLPRGGSQRDNNDNGDNGDVLAI</sequence>
<feature type="compositionally biased region" description="Low complexity" evidence="10">
    <location>
        <begin position="1201"/>
        <end position="1213"/>
    </location>
</feature>
<feature type="compositionally biased region" description="Polar residues" evidence="10">
    <location>
        <begin position="1519"/>
        <end position="1552"/>
    </location>
</feature>
<dbReference type="GO" id="GO:0004715">
    <property type="term" value="F:non-membrane spanning protein tyrosine kinase activity"/>
    <property type="evidence" value="ECO:0007669"/>
    <property type="project" value="UniProtKB-EC"/>
</dbReference>
<keyword evidence="2" id="KW-0728">SH3 domain</keyword>
<evidence type="ECO:0000256" key="3">
    <source>
        <dbReference type="ARBA" id="ARBA00022679"/>
    </source>
</evidence>
<feature type="compositionally biased region" description="Low complexity" evidence="10">
    <location>
        <begin position="804"/>
        <end position="819"/>
    </location>
</feature>
<evidence type="ECO:0000256" key="5">
    <source>
        <dbReference type="ARBA" id="ARBA00022777"/>
    </source>
</evidence>
<dbReference type="InterPro" id="IPR000719">
    <property type="entry name" value="Prot_kinase_dom"/>
</dbReference>
<feature type="region of interest" description="Disordered" evidence="10">
    <location>
        <begin position="1"/>
        <end position="52"/>
    </location>
</feature>
<feature type="region of interest" description="Disordered" evidence="10">
    <location>
        <begin position="1044"/>
        <end position="1073"/>
    </location>
</feature>
<feature type="domain" description="CRIB" evidence="12">
    <location>
        <begin position="705"/>
        <end position="719"/>
    </location>
</feature>
<dbReference type="PROSITE" id="PS50108">
    <property type="entry name" value="CRIB"/>
    <property type="match status" value="1"/>
</dbReference>
<feature type="region of interest" description="Disordered" evidence="10">
    <location>
        <begin position="840"/>
        <end position="873"/>
    </location>
</feature>
<feature type="compositionally biased region" description="Low complexity" evidence="10">
    <location>
        <begin position="1644"/>
        <end position="1653"/>
    </location>
</feature>
<dbReference type="Proteomes" id="UP000050795">
    <property type="component" value="Unassembled WGS sequence"/>
</dbReference>
<dbReference type="CDD" id="cd09539">
    <property type="entry name" value="SAM_TNK-like"/>
    <property type="match status" value="1"/>
</dbReference>
<evidence type="ECO:0000256" key="9">
    <source>
        <dbReference type="PROSITE-ProRule" id="PRU10141"/>
    </source>
</evidence>
<dbReference type="Pfam" id="PF07714">
    <property type="entry name" value="PK_Tyr_Ser-Thr"/>
    <property type="match status" value="1"/>
</dbReference>
<evidence type="ECO:0000313" key="14">
    <source>
        <dbReference type="WBParaSite" id="TREG1_23750.4"/>
    </source>
</evidence>
<feature type="compositionally biased region" description="Low complexity" evidence="10">
    <location>
        <begin position="1058"/>
        <end position="1073"/>
    </location>
</feature>
<dbReference type="GO" id="GO:0004674">
    <property type="term" value="F:protein serine/threonine kinase activity"/>
    <property type="evidence" value="ECO:0007669"/>
    <property type="project" value="UniProtKB-EC"/>
</dbReference>
<feature type="region of interest" description="Disordered" evidence="10">
    <location>
        <begin position="1591"/>
        <end position="1653"/>
    </location>
</feature>
<feature type="binding site" evidence="9">
    <location>
        <position position="296"/>
    </location>
    <ligand>
        <name>ATP</name>
        <dbReference type="ChEBI" id="CHEBI:30616"/>
    </ligand>
</feature>
<dbReference type="InterPro" id="IPR000095">
    <property type="entry name" value="CRIB_dom"/>
</dbReference>
<dbReference type="SMART" id="SM00219">
    <property type="entry name" value="TyrKc"/>
    <property type="match status" value="1"/>
</dbReference>
<dbReference type="PROSITE" id="PS50011">
    <property type="entry name" value="PROTEIN_KINASE_DOM"/>
    <property type="match status" value="1"/>
</dbReference>
<dbReference type="InterPro" id="IPR020635">
    <property type="entry name" value="Tyr_kinase_cat_dom"/>
</dbReference>
<evidence type="ECO:0000259" key="11">
    <source>
        <dbReference type="PROSITE" id="PS50011"/>
    </source>
</evidence>
<dbReference type="PROSITE" id="PS00109">
    <property type="entry name" value="PROTEIN_KINASE_TYR"/>
    <property type="match status" value="1"/>
</dbReference>
<feature type="region of interest" description="Disordered" evidence="10">
    <location>
        <begin position="799"/>
        <end position="826"/>
    </location>
</feature>
<protein>
    <recommendedName>
        <fullName evidence="1">non-specific protein-tyrosine kinase</fullName>
        <ecNumber evidence="1">2.7.10.2</ecNumber>
    </recommendedName>
</protein>
<keyword evidence="6 9" id="KW-0067">ATP-binding</keyword>
<feature type="compositionally biased region" description="Polar residues" evidence="10">
    <location>
        <begin position="1"/>
        <end position="12"/>
    </location>
</feature>
<evidence type="ECO:0000256" key="8">
    <source>
        <dbReference type="ARBA" id="ARBA00047899"/>
    </source>
</evidence>
<feature type="region of interest" description="Disordered" evidence="10">
    <location>
        <begin position="1487"/>
        <end position="1565"/>
    </location>
</feature>
<dbReference type="InterPro" id="IPR008266">
    <property type="entry name" value="Tyr_kinase_AS"/>
</dbReference>
<feature type="compositionally biased region" description="Low complexity" evidence="10">
    <location>
        <begin position="1495"/>
        <end position="1514"/>
    </location>
</feature>
<dbReference type="CDD" id="cd00132">
    <property type="entry name" value="CRIB"/>
    <property type="match status" value="1"/>
</dbReference>
<dbReference type="GO" id="GO:0005524">
    <property type="term" value="F:ATP binding"/>
    <property type="evidence" value="ECO:0007669"/>
    <property type="project" value="UniProtKB-UniRule"/>
</dbReference>
<dbReference type="WBParaSite" id="TREG1_23750.4">
    <property type="protein sequence ID" value="TREG1_23750.4"/>
    <property type="gene ID" value="TREG1_23750"/>
</dbReference>
<comment type="catalytic activity">
    <reaction evidence="8">
        <text>L-threonyl-[protein] + ATP = O-phospho-L-threonyl-[protein] + ADP + H(+)</text>
        <dbReference type="Rhea" id="RHEA:46608"/>
        <dbReference type="Rhea" id="RHEA-COMP:11060"/>
        <dbReference type="Rhea" id="RHEA-COMP:11605"/>
        <dbReference type="ChEBI" id="CHEBI:15378"/>
        <dbReference type="ChEBI" id="CHEBI:30013"/>
        <dbReference type="ChEBI" id="CHEBI:30616"/>
        <dbReference type="ChEBI" id="CHEBI:61977"/>
        <dbReference type="ChEBI" id="CHEBI:456216"/>
        <dbReference type="EC" id="2.7.11.1"/>
    </reaction>
</comment>
<accession>A0AA85JGK9</accession>
<dbReference type="InterPro" id="IPR017441">
    <property type="entry name" value="Protein_kinase_ATP_BS"/>
</dbReference>
<feature type="compositionally biased region" description="Polar residues" evidence="10">
    <location>
        <begin position="1604"/>
        <end position="1630"/>
    </location>
</feature>
<dbReference type="InterPro" id="IPR055175">
    <property type="entry name" value="ACK/TNK-like_SAM"/>
</dbReference>
<dbReference type="SMART" id="SM00285">
    <property type="entry name" value="PBD"/>
    <property type="match status" value="1"/>
</dbReference>
<feature type="compositionally biased region" description="Polar residues" evidence="10">
    <location>
        <begin position="764"/>
        <end position="778"/>
    </location>
</feature>
<dbReference type="Pfam" id="PF22931">
    <property type="entry name" value="SAM_TNK"/>
    <property type="match status" value="1"/>
</dbReference>
<evidence type="ECO:0000256" key="4">
    <source>
        <dbReference type="ARBA" id="ARBA00022741"/>
    </source>
</evidence>
<feature type="compositionally biased region" description="Low complexity" evidence="10">
    <location>
        <begin position="633"/>
        <end position="646"/>
    </location>
</feature>
<feature type="region of interest" description="Disordered" evidence="10">
    <location>
        <begin position="624"/>
        <end position="646"/>
    </location>
</feature>
<evidence type="ECO:0000256" key="7">
    <source>
        <dbReference type="ARBA" id="ARBA00023137"/>
    </source>
</evidence>
<name>A0AA85JGK9_TRIRE</name>
<feature type="compositionally biased region" description="Low complexity" evidence="10">
    <location>
        <begin position="1024"/>
        <end position="1036"/>
    </location>
</feature>
<dbReference type="InterPro" id="IPR050198">
    <property type="entry name" value="Non-receptor_tyrosine_kinases"/>
</dbReference>
<feature type="compositionally biased region" description="Low complexity" evidence="10">
    <location>
        <begin position="962"/>
        <end position="976"/>
    </location>
</feature>
<dbReference type="SUPFAM" id="SSF56112">
    <property type="entry name" value="Protein kinase-like (PK-like)"/>
    <property type="match status" value="1"/>
</dbReference>
<dbReference type="PROSITE" id="PS00107">
    <property type="entry name" value="PROTEIN_KINASE_ATP"/>
    <property type="match status" value="1"/>
</dbReference>
<dbReference type="FunFam" id="1.10.510.10:FF:000521">
    <property type="entry name" value="Tyrosine-protein kinase pr2"/>
    <property type="match status" value="1"/>
</dbReference>